<dbReference type="GO" id="GO:0005524">
    <property type="term" value="F:ATP binding"/>
    <property type="evidence" value="ECO:0007669"/>
    <property type="project" value="UniProtKB-KW"/>
</dbReference>
<evidence type="ECO:0000313" key="5">
    <source>
        <dbReference type="EMBL" id="BBM87124.1"/>
    </source>
</evidence>
<dbReference type="GO" id="GO:0009378">
    <property type="term" value="F:four-way junction helicase activity"/>
    <property type="evidence" value="ECO:0007669"/>
    <property type="project" value="TreeGrafter"/>
</dbReference>
<dbReference type="EMBL" id="AP019860">
    <property type="protein sequence ID" value="BBM87124.1"/>
    <property type="molecule type" value="Genomic_DNA"/>
</dbReference>
<dbReference type="InterPro" id="IPR001650">
    <property type="entry name" value="Helicase_C-like"/>
</dbReference>
<accession>A0A5S9F703</accession>
<dbReference type="PROSITE" id="PS51194">
    <property type="entry name" value="HELICASE_CTER"/>
    <property type="match status" value="1"/>
</dbReference>
<dbReference type="PROSITE" id="PS51192">
    <property type="entry name" value="HELICASE_ATP_BIND_1"/>
    <property type="match status" value="1"/>
</dbReference>
<dbReference type="Proteomes" id="UP000326354">
    <property type="component" value="Chromosome"/>
</dbReference>
<evidence type="ECO:0000313" key="6">
    <source>
        <dbReference type="Proteomes" id="UP000326354"/>
    </source>
</evidence>
<keyword evidence="2" id="KW-0067">ATP-binding</keyword>
<feature type="domain" description="Helicase ATP-binding" evidence="3">
    <location>
        <begin position="161"/>
        <end position="343"/>
    </location>
</feature>
<dbReference type="PANTHER" id="PTHR13710:SF154">
    <property type="entry name" value="RECQ HELICASE, PUTATIVE (AFU_ORTHOLOGUE AFUA_6G14720)-RELATED"/>
    <property type="match status" value="1"/>
</dbReference>
<dbReference type="GO" id="GO:0043138">
    <property type="term" value="F:3'-5' DNA helicase activity"/>
    <property type="evidence" value="ECO:0007669"/>
    <property type="project" value="TreeGrafter"/>
</dbReference>
<dbReference type="NCBIfam" id="NF041063">
    <property type="entry name" value="DpdF"/>
    <property type="match status" value="1"/>
</dbReference>
<evidence type="ECO:0000259" key="4">
    <source>
        <dbReference type="PROSITE" id="PS51194"/>
    </source>
</evidence>
<dbReference type="GO" id="GO:0000724">
    <property type="term" value="P:double-strand break repair via homologous recombination"/>
    <property type="evidence" value="ECO:0007669"/>
    <property type="project" value="TreeGrafter"/>
</dbReference>
<dbReference type="SUPFAM" id="SSF52540">
    <property type="entry name" value="P-loop containing nucleoside triphosphate hydrolases"/>
    <property type="match status" value="1"/>
</dbReference>
<dbReference type="KEGG" id="uam:UABAM_05527"/>
<dbReference type="GO" id="GO:0005694">
    <property type="term" value="C:chromosome"/>
    <property type="evidence" value="ECO:0007669"/>
    <property type="project" value="TreeGrafter"/>
</dbReference>
<dbReference type="InterPro" id="IPR027417">
    <property type="entry name" value="P-loop_NTPase"/>
</dbReference>
<evidence type="ECO:0000256" key="1">
    <source>
        <dbReference type="ARBA" id="ARBA00022741"/>
    </source>
</evidence>
<organism evidence="5 6">
    <name type="scientific">Uabimicrobium amorphum</name>
    <dbReference type="NCBI Taxonomy" id="2596890"/>
    <lineage>
        <taxon>Bacteria</taxon>
        <taxon>Pseudomonadati</taxon>
        <taxon>Planctomycetota</taxon>
        <taxon>Candidatus Uabimicrobiia</taxon>
        <taxon>Candidatus Uabimicrobiales</taxon>
        <taxon>Candidatus Uabimicrobiaceae</taxon>
        <taxon>Candidatus Uabimicrobium</taxon>
    </lineage>
</organism>
<keyword evidence="5" id="KW-0347">Helicase</keyword>
<dbReference type="Pfam" id="PF00270">
    <property type="entry name" value="DEAD"/>
    <property type="match status" value="1"/>
</dbReference>
<dbReference type="Gene3D" id="3.40.50.300">
    <property type="entry name" value="P-loop containing nucleotide triphosphate hydrolases"/>
    <property type="match status" value="2"/>
</dbReference>
<protein>
    <submittedName>
        <fullName evidence="5">ATP-dependent DNA helicase RecQ</fullName>
    </submittedName>
</protein>
<dbReference type="InterPro" id="IPR014001">
    <property type="entry name" value="Helicase_ATP-bd"/>
</dbReference>
<dbReference type="SMART" id="SM00487">
    <property type="entry name" value="DEXDc"/>
    <property type="match status" value="1"/>
</dbReference>
<dbReference type="PANTHER" id="PTHR13710">
    <property type="entry name" value="DNA HELICASE RECQ FAMILY MEMBER"/>
    <property type="match status" value="1"/>
</dbReference>
<dbReference type="GO" id="GO:0003676">
    <property type="term" value="F:nucleic acid binding"/>
    <property type="evidence" value="ECO:0007669"/>
    <property type="project" value="InterPro"/>
</dbReference>
<keyword evidence="5" id="KW-0378">Hydrolase</keyword>
<gene>
    <name evidence="5" type="ORF">UABAM_05527</name>
</gene>
<proteinExistence type="predicted"/>
<keyword evidence="1" id="KW-0547">Nucleotide-binding</keyword>
<sequence>MINYLQELQNSWSCPIKGLANTSSDWQNTPHWRLLKALNDNNYRGKDLMVLFRSVIQYEKINNSKLASLKIPKNLCTSILQEEYKLASLDVRQTSSANTCIRSFEWYPQWLPHANKESLESRLFIDENCHSKTECAGDPFLKFLNFQRYRSNAQREAVRSVLCAPPGQTLVLILPTGSGKSVCAFIPAILYPSVESELMGVTPIVVPTISLALDLAAKIENIVGHRVAYRPEERENALGIRMRCESGTQGPLIVSPEVFVGSLFSTLLKSAKNGHIRHVVVDEAHMILNWGDEFRPSFQQMSSARRKLLSQTKTPFVTVLMSATLTQYHLESLEKMFSENENLTIVHATRLRPEPIYWQAQAPTKKQRIDWILEAIHHLPRPLILYTTLKSSCIEWNNIIINNGFQRVSMIHGDITPREYQKQLQRWKENDVDIIIATSAFGLGVDKADVRVVIHAELPESLDRFYQDVGRGGRNGNPCLSLLIWTLDDWEIVDSLSAPTFIGGEKGRKRWNAMFNSKKVVDKAESIYCVSLNSAPELDMKSEQNRLWNLRTLLLMDRAEIINIEHPTKENTRNFANVRLSTLGHTQLKLWDERIVPFRNDLNQHYAKQKELLAKMLNFDMSCCISSLFEECYKSNRYQIPIVRACGGCFHCREKSQRPFCGKILPRRTPKITFSQKTVGKDLQKLLKTDKLGCVYYPSTIKGDKLLNAIQDLVLWLIDQGVKNIVSFENLEKRLWKTPYNDRSRLFFLHQDVPCDITKNQPTVFVLDQSPTTWWPKTWEIIQDSLPTTTILIIPINTQAPDHPNRYVYDVLPCPSIQLQSWEEEYLE</sequence>
<dbReference type="GO" id="GO:0005737">
    <property type="term" value="C:cytoplasm"/>
    <property type="evidence" value="ECO:0007669"/>
    <property type="project" value="TreeGrafter"/>
</dbReference>
<name>A0A5S9F703_UABAM</name>
<dbReference type="SMART" id="SM00490">
    <property type="entry name" value="HELICc"/>
    <property type="match status" value="1"/>
</dbReference>
<reference evidence="5 6" key="1">
    <citation type="submission" date="2019-08" db="EMBL/GenBank/DDBJ databases">
        <title>Complete genome sequence of Candidatus Uab amorphum.</title>
        <authorList>
            <person name="Shiratori T."/>
            <person name="Suzuki S."/>
            <person name="Kakizawa Y."/>
            <person name="Ishida K."/>
        </authorList>
    </citation>
    <scope>NUCLEOTIDE SEQUENCE [LARGE SCALE GENOMIC DNA]</scope>
    <source>
        <strain evidence="5 6">SRT547</strain>
    </source>
</reference>
<evidence type="ECO:0000256" key="2">
    <source>
        <dbReference type="ARBA" id="ARBA00022840"/>
    </source>
</evidence>
<feature type="domain" description="Helicase C-terminal" evidence="4">
    <location>
        <begin position="368"/>
        <end position="522"/>
    </location>
</feature>
<dbReference type="Pfam" id="PF00271">
    <property type="entry name" value="Helicase_C"/>
    <property type="match status" value="1"/>
</dbReference>
<keyword evidence="6" id="KW-1185">Reference proteome</keyword>
<evidence type="ECO:0000259" key="3">
    <source>
        <dbReference type="PROSITE" id="PS51192"/>
    </source>
</evidence>
<dbReference type="AlphaFoldDB" id="A0A5S9F703"/>
<dbReference type="InterPro" id="IPR011545">
    <property type="entry name" value="DEAD/DEAH_box_helicase_dom"/>
</dbReference>